<feature type="binding site" evidence="4">
    <location>
        <begin position="231"/>
        <end position="233"/>
    </location>
    <ligand>
        <name>acetyl-CoA</name>
        <dbReference type="ChEBI" id="CHEBI:57288"/>
        <label>2</label>
    </ligand>
</feature>
<dbReference type="GO" id="GO:0010125">
    <property type="term" value="P:mycothiol biosynthetic process"/>
    <property type="evidence" value="ECO:0007669"/>
    <property type="project" value="UniProtKB-UniRule"/>
</dbReference>
<dbReference type="OrthoDB" id="3208058at2"/>
<evidence type="ECO:0000256" key="2">
    <source>
        <dbReference type="ARBA" id="ARBA00022737"/>
    </source>
</evidence>
<organism evidence="6 7">
    <name type="scientific">Saccharothrix variisporea</name>
    <dbReference type="NCBI Taxonomy" id="543527"/>
    <lineage>
        <taxon>Bacteria</taxon>
        <taxon>Bacillati</taxon>
        <taxon>Actinomycetota</taxon>
        <taxon>Actinomycetes</taxon>
        <taxon>Pseudonocardiales</taxon>
        <taxon>Pseudonocardiaceae</taxon>
        <taxon>Saccharothrix</taxon>
    </lineage>
</organism>
<keyword evidence="3 4" id="KW-0012">Acyltransferase</keyword>
<protein>
    <recommendedName>
        <fullName evidence="4">Mycothiol acetyltransferase</fullName>
        <shortName evidence="4">MSH acetyltransferase</shortName>
        <ecNumber evidence="4">2.3.1.189</ecNumber>
    </recommendedName>
    <alternativeName>
        <fullName evidence="4">Mycothiol synthase</fullName>
    </alternativeName>
</protein>
<keyword evidence="2 4" id="KW-0677">Repeat</keyword>
<dbReference type="InterPro" id="IPR000182">
    <property type="entry name" value="GNAT_dom"/>
</dbReference>
<feature type="binding site" evidence="4">
    <location>
        <position position="219"/>
    </location>
    <ligand>
        <name>1D-myo-inositol 2-(L-cysteinylamino)-2-deoxy-alpha-D-glucopyranoside</name>
        <dbReference type="ChEBI" id="CHEBI:58887"/>
    </ligand>
</feature>
<feature type="binding site" evidence="4">
    <location>
        <begin position="88"/>
        <end position="93"/>
    </location>
    <ligand>
        <name>acetyl-CoA</name>
        <dbReference type="ChEBI" id="CHEBI:57288"/>
        <label>1</label>
    </ligand>
</feature>
<dbReference type="HAMAP" id="MF_01698">
    <property type="entry name" value="MshD"/>
    <property type="match status" value="1"/>
</dbReference>
<feature type="binding site" evidence="4">
    <location>
        <begin position="80"/>
        <end position="82"/>
    </location>
    <ligand>
        <name>acetyl-CoA</name>
        <dbReference type="ChEBI" id="CHEBI:57288"/>
        <label>1</label>
    </ligand>
</feature>
<reference evidence="6 7" key="1">
    <citation type="submission" date="2018-10" db="EMBL/GenBank/DDBJ databases">
        <title>Sequencing the genomes of 1000 actinobacteria strains.</title>
        <authorList>
            <person name="Klenk H.-P."/>
        </authorList>
    </citation>
    <scope>NUCLEOTIDE SEQUENCE [LARGE SCALE GENOMIC DNA]</scope>
    <source>
        <strain evidence="6 7">DSM 43911</strain>
    </source>
</reference>
<evidence type="ECO:0000256" key="1">
    <source>
        <dbReference type="ARBA" id="ARBA00022679"/>
    </source>
</evidence>
<dbReference type="RefSeq" id="WP_121224458.1">
    <property type="nucleotide sequence ID" value="NZ_JBIUBA010000008.1"/>
</dbReference>
<dbReference type="Gene3D" id="3.40.630.30">
    <property type="match status" value="1"/>
</dbReference>
<dbReference type="InterPro" id="IPR016181">
    <property type="entry name" value="Acyl_CoA_acyltransferase"/>
</dbReference>
<comment type="catalytic activity">
    <reaction evidence="4">
        <text>1D-myo-inositol 2-(L-cysteinylamino)-2-deoxy-alpha-D-glucopyranoside + acetyl-CoA = mycothiol + CoA + H(+)</text>
        <dbReference type="Rhea" id="RHEA:26172"/>
        <dbReference type="ChEBI" id="CHEBI:15378"/>
        <dbReference type="ChEBI" id="CHEBI:16768"/>
        <dbReference type="ChEBI" id="CHEBI:57287"/>
        <dbReference type="ChEBI" id="CHEBI:57288"/>
        <dbReference type="ChEBI" id="CHEBI:58887"/>
        <dbReference type="EC" id="2.3.1.189"/>
    </reaction>
</comment>
<comment type="similarity">
    <text evidence="4">Belongs to the acetyltransferase family. MshD subfamily.</text>
</comment>
<dbReference type="PROSITE" id="PS51186">
    <property type="entry name" value="GNAT"/>
    <property type="match status" value="2"/>
</dbReference>
<proteinExistence type="inferred from homology"/>
<comment type="caution">
    <text evidence="4">Lacks conserved residue(s) required for the propagation of feature annotation.</text>
</comment>
<feature type="binding site" evidence="4">
    <location>
        <begin position="238"/>
        <end position="244"/>
    </location>
    <ligand>
        <name>acetyl-CoA</name>
        <dbReference type="ChEBI" id="CHEBI:57288"/>
        <label>2</label>
    </ligand>
</feature>
<name>A0A495XGC7_9PSEU</name>
<dbReference type="Proteomes" id="UP000272729">
    <property type="component" value="Unassembled WGS sequence"/>
</dbReference>
<evidence type="ECO:0000256" key="4">
    <source>
        <dbReference type="HAMAP-Rule" id="MF_01698"/>
    </source>
</evidence>
<feature type="binding site" evidence="4">
    <location>
        <position position="36"/>
    </location>
    <ligand>
        <name>1D-myo-inositol 2-(L-cysteinylamino)-2-deoxy-alpha-D-glucopyranoside</name>
        <dbReference type="ChEBI" id="CHEBI:58887"/>
    </ligand>
</feature>
<dbReference type="EMBL" id="RBXR01000001">
    <property type="protein sequence ID" value="RKT71854.1"/>
    <property type="molecule type" value="Genomic_DNA"/>
</dbReference>
<keyword evidence="7" id="KW-1185">Reference proteome</keyword>
<feature type="binding site" evidence="4">
    <location>
        <position position="227"/>
    </location>
    <ligand>
        <name>1D-myo-inositol 2-(L-cysteinylamino)-2-deoxy-alpha-D-glucopyranoside</name>
        <dbReference type="ChEBI" id="CHEBI:58887"/>
    </ligand>
</feature>
<comment type="subunit">
    <text evidence="4">Monomer.</text>
</comment>
<dbReference type="GO" id="GO:0035447">
    <property type="term" value="F:mycothiol synthase activity"/>
    <property type="evidence" value="ECO:0007669"/>
    <property type="project" value="UniProtKB-UniRule"/>
</dbReference>
<dbReference type="EC" id="2.3.1.189" evidence="4"/>
<dbReference type="SUPFAM" id="SSF55729">
    <property type="entry name" value="Acyl-CoA N-acyltransferases (Nat)"/>
    <property type="match status" value="1"/>
</dbReference>
<evidence type="ECO:0000313" key="6">
    <source>
        <dbReference type="EMBL" id="RKT71854.1"/>
    </source>
</evidence>
<evidence type="ECO:0000256" key="3">
    <source>
        <dbReference type="ARBA" id="ARBA00023315"/>
    </source>
</evidence>
<keyword evidence="1 4" id="KW-0808">Transferase</keyword>
<dbReference type="GO" id="GO:0008999">
    <property type="term" value="F:protein-N-terminal-alanine acetyltransferase activity"/>
    <property type="evidence" value="ECO:0007669"/>
    <property type="project" value="TreeGrafter"/>
</dbReference>
<dbReference type="PANTHER" id="PTHR43617">
    <property type="entry name" value="L-AMINO ACID N-ACETYLTRANSFERASE"/>
    <property type="match status" value="1"/>
</dbReference>
<comment type="caution">
    <text evidence="6">The sequence shown here is derived from an EMBL/GenBank/DDBJ whole genome shotgun (WGS) entry which is preliminary data.</text>
</comment>
<feature type="domain" description="N-acetyltransferase" evidence="5">
    <location>
        <begin position="152"/>
        <end position="293"/>
    </location>
</feature>
<dbReference type="InterPro" id="IPR017813">
    <property type="entry name" value="Mycothiol_AcTrfase"/>
</dbReference>
<dbReference type="CDD" id="cd04301">
    <property type="entry name" value="NAT_SF"/>
    <property type="match status" value="2"/>
</dbReference>
<feature type="domain" description="N-acetyltransferase" evidence="5">
    <location>
        <begin position="9"/>
        <end position="149"/>
    </location>
</feature>
<sequence>MESTWFEELTDDQVREVMDLVEAAQYADNGVAPVGEAVVLRLRPGARGSNHLLVREDDTLVGYLHLDLFGDADGNKVAELAVHPEHRRRGVGTALATAVAERAAPLRIWSHGGHPGAQALAAKLGYRKVRELLRLRRPLDDTLPEPKLPDGVRLRAFEPGRDEAAVVYVNHRAFSWHPEQGAMSIEDVRDKEHEHWFDPKGFLLAVDAEERLLGFHWTKTHTGDLGEVYVVGVDPDAQGGGLGKALTLAGLEHLRGTGRTEVMLYVESDNAPALAVYARLGFEKWDSDVQYAK</sequence>
<accession>A0A495XGC7</accession>
<gene>
    <name evidence="4" type="primary">mshD</name>
    <name evidence="6" type="ORF">DFJ66_5150</name>
</gene>
<dbReference type="PANTHER" id="PTHR43617:SF31">
    <property type="entry name" value="MYCOTHIOL ACETYLTRANSFERASE"/>
    <property type="match status" value="1"/>
</dbReference>
<dbReference type="Pfam" id="PF00583">
    <property type="entry name" value="Acetyltransf_1"/>
    <property type="match status" value="2"/>
</dbReference>
<feature type="binding site" evidence="4">
    <location>
        <position position="179"/>
    </location>
    <ligand>
        <name>1D-myo-inositol 2-(L-cysteinylamino)-2-deoxy-alpha-D-glucopyranoside</name>
        <dbReference type="ChEBI" id="CHEBI:58887"/>
    </ligand>
</feature>
<feature type="binding site" evidence="4">
    <location>
        <position position="265"/>
    </location>
    <ligand>
        <name>1D-myo-inositol 2-(L-cysteinylamino)-2-deoxy-alpha-D-glucopyranoside</name>
        <dbReference type="ChEBI" id="CHEBI:58887"/>
    </ligand>
</feature>
<comment type="function">
    <text evidence="4">Catalyzes the transfer of acetyl from acetyl-CoA to desacetylmycothiol (Cys-GlcN-Ins) to form mycothiol.</text>
</comment>
<dbReference type="AlphaFoldDB" id="A0A495XGC7"/>
<dbReference type="NCBIfam" id="TIGR03448">
    <property type="entry name" value="mycothiol_MshD"/>
    <property type="match status" value="1"/>
</dbReference>
<dbReference type="PIRSF" id="PIRSF021524">
    <property type="entry name" value="MSH_acetyltransferase"/>
    <property type="match status" value="1"/>
</dbReference>
<evidence type="ECO:0000313" key="7">
    <source>
        <dbReference type="Proteomes" id="UP000272729"/>
    </source>
</evidence>
<evidence type="ECO:0000259" key="5">
    <source>
        <dbReference type="PROSITE" id="PS51186"/>
    </source>
</evidence>
<dbReference type="InterPro" id="IPR050276">
    <property type="entry name" value="MshD_Acetyltransferase"/>
</dbReference>